<gene>
    <name evidence="5" type="ORF">BSTOLATCC_MIC30595</name>
</gene>
<name>A0AAU9J8X2_9CILI</name>
<evidence type="ECO:0008006" key="7">
    <source>
        <dbReference type="Google" id="ProtNLM"/>
    </source>
</evidence>
<dbReference type="PROSITE" id="PS50234">
    <property type="entry name" value="VWFA"/>
    <property type="match status" value="1"/>
</dbReference>
<dbReference type="InterPro" id="IPR045052">
    <property type="entry name" value="Copine"/>
</dbReference>
<dbReference type="Gene3D" id="3.40.50.410">
    <property type="entry name" value="von Willebrand factor, type A domain"/>
    <property type="match status" value="1"/>
</dbReference>
<dbReference type="InterPro" id="IPR002035">
    <property type="entry name" value="VWF_A"/>
</dbReference>
<dbReference type="GO" id="GO:0005544">
    <property type="term" value="F:calcium-dependent phospholipid binding"/>
    <property type="evidence" value="ECO:0007669"/>
    <property type="project" value="InterPro"/>
</dbReference>
<dbReference type="Gene3D" id="2.60.40.150">
    <property type="entry name" value="C2 domain"/>
    <property type="match status" value="2"/>
</dbReference>
<dbReference type="Proteomes" id="UP001162131">
    <property type="component" value="Unassembled WGS sequence"/>
</dbReference>
<dbReference type="InterPro" id="IPR000008">
    <property type="entry name" value="C2_dom"/>
</dbReference>
<dbReference type="InterPro" id="IPR037768">
    <property type="entry name" value="C2B_Copine"/>
</dbReference>
<evidence type="ECO:0000256" key="2">
    <source>
        <dbReference type="ARBA" id="ARBA00022737"/>
    </source>
</evidence>
<dbReference type="PANTHER" id="PTHR10857">
    <property type="entry name" value="COPINE"/>
    <property type="match status" value="1"/>
</dbReference>
<dbReference type="CDD" id="cd04047">
    <property type="entry name" value="C2B_Copine"/>
    <property type="match status" value="1"/>
</dbReference>
<dbReference type="AlphaFoldDB" id="A0AAU9J8X2"/>
<dbReference type="SUPFAM" id="SSF53300">
    <property type="entry name" value="vWA-like"/>
    <property type="match status" value="1"/>
</dbReference>
<dbReference type="Pfam" id="PF07002">
    <property type="entry name" value="Copine"/>
    <property type="match status" value="1"/>
</dbReference>
<dbReference type="SMART" id="SM00327">
    <property type="entry name" value="VWA"/>
    <property type="match status" value="1"/>
</dbReference>
<evidence type="ECO:0000313" key="5">
    <source>
        <dbReference type="EMBL" id="CAG9322220.1"/>
    </source>
</evidence>
<evidence type="ECO:0000259" key="4">
    <source>
        <dbReference type="PROSITE" id="PS50234"/>
    </source>
</evidence>
<dbReference type="InterPro" id="IPR010734">
    <property type="entry name" value="Copine_C"/>
</dbReference>
<dbReference type="EMBL" id="CAJZBQ010000030">
    <property type="protein sequence ID" value="CAG9322220.1"/>
    <property type="molecule type" value="Genomic_DNA"/>
</dbReference>
<reference evidence="5" key="1">
    <citation type="submission" date="2021-09" db="EMBL/GenBank/DDBJ databases">
        <authorList>
            <consortium name="AG Swart"/>
            <person name="Singh M."/>
            <person name="Singh A."/>
            <person name="Seah K."/>
            <person name="Emmerich C."/>
        </authorList>
    </citation>
    <scope>NUCLEOTIDE SEQUENCE</scope>
    <source>
        <strain evidence="5">ATCC30299</strain>
    </source>
</reference>
<dbReference type="SMART" id="SM00239">
    <property type="entry name" value="C2"/>
    <property type="match status" value="2"/>
</dbReference>
<keyword evidence="2" id="KW-0677">Repeat</keyword>
<feature type="domain" description="VWFA" evidence="4">
    <location>
        <begin position="279"/>
        <end position="495"/>
    </location>
</feature>
<dbReference type="SUPFAM" id="SSF49562">
    <property type="entry name" value="C2 domain (Calcium/lipid-binding domain, CaLB)"/>
    <property type="match status" value="2"/>
</dbReference>
<feature type="domain" description="C2" evidence="3">
    <location>
        <begin position="99"/>
        <end position="240"/>
    </location>
</feature>
<comment type="caution">
    <text evidence="5">The sequence shown here is derived from an EMBL/GenBank/DDBJ whole genome shotgun (WGS) entry which is preliminary data.</text>
</comment>
<evidence type="ECO:0000256" key="1">
    <source>
        <dbReference type="ARBA" id="ARBA00009048"/>
    </source>
</evidence>
<dbReference type="InterPro" id="IPR036465">
    <property type="entry name" value="vWFA_dom_sf"/>
</dbReference>
<dbReference type="InterPro" id="IPR035892">
    <property type="entry name" value="C2_domain_sf"/>
</dbReference>
<accession>A0AAU9J8X2</accession>
<dbReference type="GO" id="GO:0005886">
    <property type="term" value="C:plasma membrane"/>
    <property type="evidence" value="ECO:0007669"/>
    <property type="project" value="TreeGrafter"/>
</dbReference>
<dbReference type="PROSITE" id="PS50004">
    <property type="entry name" value="C2"/>
    <property type="match status" value="1"/>
</dbReference>
<sequence length="519" mass="59189">MLSRQESSKTHKKFELFIKAKDLSTPTTVSPVCKLQWKVEDGNWIDLNSTEIVTASTNPQWKQTMIIDHYFESNIILLFSIYSGLDLIGSVECSTSNLIARQPFISHIFRGAIKEITGTIIIKAEEVRDIETKLALAFKGHHFDGLDLGGKSDPYFKLYKSLQDGTWLECYKSETVYKTIDPEWPPFEINLHKLCNSDSERLIKIECYDWDRCTADDYIGQATITLRDLLNIGTQFPLINHKKETQDGYLNSGVIEVTHSELIRDFSYMDYLQNGTSIKLMVAIDFTSSNGDHADPHSLHYSNSSIQNEYQRAIEAISRVLEVYDEEKQFSVYGFGGRPNWTRDVNHCFALTRNDANPYVAGIEQIIDIYLKELPNIELAGPTYFRHVIEMATAKAREKIDGSVYNVLLILTDGDIDDFPATRSLVVEASRLPISIIIVGVGGECFSNMLRLDSDSGTLKDRNQNEAVRDIVQFVPFRQFSSSYETFQHKILEEIPSQIESYMRLANITPLRAQNPFEF</sequence>
<evidence type="ECO:0000313" key="6">
    <source>
        <dbReference type="Proteomes" id="UP001162131"/>
    </source>
</evidence>
<evidence type="ECO:0000259" key="3">
    <source>
        <dbReference type="PROSITE" id="PS50004"/>
    </source>
</evidence>
<comment type="similarity">
    <text evidence="1">Belongs to the copine family.</text>
</comment>
<dbReference type="Pfam" id="PF00168">
    <property type="entry name" value="C2"/>
    <property type="match status" value="2"/>
</dbReference>
<dbReference type="GO" id="GO:0071277">
    <property type="term" value="P:cellular response to calcium ion"/>
    <property type="evidence" value="ECO:0007669"/>
    <property type="project" value="TreeGrafter"/>
</dbReference>
<organism evidence="5 6">
    <name type="scientific">Blepharisma stoltei</name>
    <dbReference type="NCBI Taxonomy" id="1481888"/>
    <lineage>
        <taxon>Eukaryota</taxon>
        <taxon>Sar</taxon>
        <taxon>Alveolata</taxon>
        <taxon>Ciliophora</taxon>
        <taxon>Postciliodesmatophora</taxon>
        <taxon>Heterotrichea</taxon>
        <taxon>Heterotrichida</taxon>
        <taxon>Blepharismidae</taxon>
        <taxon>Blepharisma</taxon>
    </lineage>
</organism>
<protein>
    <recommendedName>
        <fullName evidence="7">Copine-8</fullName>
    </recommendedName>
</protein>
<proteinExistence type="inferred from homology"/>
<dbReference type="PANTHER" id="PTHR10857:SF106">
    <property type="entry name" value="C2 DOMAIN-CONTAINING PROTEIN"/>
    <property type="match status" value="1"/>
</dbReference>
<keyword evidence="6" id="KW-1185">Reference proteome</keyword>